<organism evidence="1 2">
    <name type="scientific">Nitrospira japonica</name>
    <dbReference type="NCBI Taxonomy" id="1325564"/>
    <lineage>
        <taxon>Bacteria</taxon>
        <taxon>Pseudomonadati</taxon>
        <taxon>Nitrospirota</taxon>
        <taxon>Nitrospiria</taxon>
        <taxon>Nitrospirales</taxon>
        <taxon>Nitrospiraceae</taxon>
        <taxon>Nitrospira</taxon>
    </lineage>
</organism>
<evidence type="ECO:0000313" key="1">
    <source>
        <dbReference type="EMBL" id="SLM49878.1"/>
    </source>
</evidence>
<sequence length="159" mass="17765">MGQIRLRPDRTARTARLSASIIVWLACTMGCDGNRATGPAFEDVLHLGPETALLYFYRPPVPDGDQAPQWVYAFDQIIRLDDGGYSFHAVPPGRYLISLRSQSDPTADWYDLAAGRATFLKWNRAKAGGQPTLIPVDERRAIEELPQCRLMQHDPSGRP</sequence>
<gene>
    <name evidence="1" type="ORF">NSJP_3711</name>
</gene>
<dbReference type="OrthoDB" id="41724at2"/>
<name>A0A1W1IA02_9BACT</name>
<accession>A0A1W1IA02</accession>
<dbReference type="KEGG" id="nja:NSJP_3711"/>
<evidence type="ECO:0000313" key="2">
    <source>
        <dbReference type="Proteomes" id="UP000192042"/>
    </source>
</evidence>
<dbReference type="PROSITE" id="PS51257">
    <property type="entry name" value="PROKAR_LIPOPROTEIN"/>
    <property type="match status" value="1"/>
</dbReference>
<dbReference type="EMBL" id="LT828648">
    <property type="protein sequence ID" value="SLM49878.1"/>
    <property type="molecule type" value="Genomic_DNA"/>
</dbReference>
<dbReference type="AlphaFoldDB" id="A0A1W1IA02"/>
<evidence type="ECO:0008006" key="3">
    <source>
        <dbReference type="Google" id="ProtNLM"/>
    </source>
</evidence>
<proteinExistence type="predicted"/>
<keyword evidence="2" id="KW-1185">Reference proteome</keyword>
<protein>
    <recommendedName>
        <fullName evidence="3">DUF2846 domain-containing protein</fullName>
    </recommendedName>
</protein>
<reference evidence="1 2" key="1">
    <citation type="submission" date="2017-03" db="EMBL/GenBank/DDBJ databases">
        <authorList>
            <person name="Afonso C.L."/>
            <person name="Miller P.J."/>
            <person name="Scott M.A."/>
            <person name="Spackman E."/>
            <person name="Goraichik I."/>
            <person name="Dimitrov K.M."/>
            <person name="Suarez D.L."/>
            <person name="Swayne D.E."/>
        </authorList>
    </citation>
    <scope>NUCLEOTIDE SEQUENCE [LARGE SCALE GENOMIC DNA]</scope>
    <source>
        <strain evidence="1">Genome sequencing of Nitrospira japonica strain NJ11</strain>
    </source>
</reference>
<dbReference type="STRING" id="1325564.NSJP_3711"/>
<dbReference type="RefSeq" id="WP_080888055.1">
    <property type="nucleotide sequence ID" value="NZ_LT828648.1"/>
</dbReference>
<dbReference type="Proteomes" id="UP000192042">
    <property type="component" value="Chromosome I"/>
</dbReference>